<dbReference type="OrthoDB" id="6581954at2759"/>
<proteinExistence type="predicted"/>
<evidence type="ECO:0000256" key="2">
    <source>
        <dbReference type="ARBA" id="ARBA00022448"/>
    </source>
</evidence>
<evidence type="ECO:0000256" key="1">
    <source>
        <dbReference type="ARBA" id="ARBA00004141"/>
    </source>
</evidence>
<dbReference type="EMBL" id="AZIM01000290">
    <property type="protein sequence ID" value="ETE71969.1"/>
    <property type="molecule type" value="Genomic_DNA"/>
</dbReference>
<comment type="subcellular location">
    <subcellularLocation>
        <location evidence="1">Membrane</location>
        <topology evidence="1">Multi-pass membrane protein</topology>
    </subcellularLocation>
</comment>
<evidence type="ECO:0000313" key="7">
    <source>
        <dbReference type="EMBL" id="ETE71969.1"/>
    </source>
</evidence>
<dbReference type="InterPro" id="IPR037272">
    <property type="entry name" value="SNS_sf"/>
</dbReference>
<dbReference type="PANTHER" id="PTHR11616">
    <property type="entry name" value="SODIUM/CHLORIDE DEPENDENT TRANSPORTER"/>
    <property type="match status" value="1"/>
</dbReference>
<dbReference type="PROSITE" id="PS50267">
    <property type="entry name" value="NA_NEUROTRAN_SYMP_3"/>
    <property type="match status" value="1"/>
</dbReference>
<comment type="caution">
    <text evidence="7">The sequence shown here is derived from an EMBL/GenBank/DDBJ whole genome shotgun (WGS) entry which is preliminary data.</text>
</comment>
<sequence>MGGEDNSKNIQPTLLLTFLRVAAPKHLEDIGLRKIILGLPKAALVCDNLVVLHSNYLHGVSFGLYQVVYFTATFPYLMLIVLLIRGVSLPGASKGILFYLYPDLTRLSDPQVTTRDKASVSKEQRSACLPKSSLPNCVFNLLRTSCSMSKSRFLLSCCTSLLC</sequence>
<dbReference type="GO" id="GO:0005332">
    <property type="term" value="F:gamma-aminobutyric acid:sodium:chloride symporter activity"/>
    <property type="evidence" value="ECO:0007669"/>
    <property type="project" value="TreeGrafter"/>
</dbReference>
<keyword evidence="4 6" id="KW-1133">Transmembrane helix</keyword>
<evidence type="ECO:0000313" key="8">
    <source>
        <dbReference type="Proteomes" id="UP000018936"/>
    </source>
</evidence>
<evidence type="ECO:0000256" key="6">
    <source>
        <dbReference type="SAM" id="Phobius"/>
    </source>
</evidence>
<dbReference type="GO" id="GO:0005886">
    <property type="term" value="C:plasma membrane"/>
    <property type="evidence" value="ECO:0007669"/>
    <property type="project" value="TreeGrafter"/>
</dbReference>
<dbReference type="PANTHER" id="PTHR11616:SF111">
    <property type="entry name" value="SODIUM- AND CHLORIDE-DEPENDENT GABA TRANSPORTER 2"/>
    <property type="match status" value="1"/>
</dbReference>
<keyword evidence="8" id="KW-1185">Reference proteome</keyword>
<evidence type="ECO:0000256" key="3">
    <source>
        <dbReference type="ARBA" id="ARBA00022692"/>
    </source>
</evidence>
<evidence type="ECO:0000256" key="5">
    <source>
        <dbReference type="ARBA" id="ARBA00023136"/>
    </source>
</evidence>
<keyword evidence="3 6" id="KW-0812">Transmembrane</keyword>
<dbReference type="AlphaFoldDB" id="V8PBT2"/>
<organism evidence="7 8">
    <name type="scientific">Ophiophagus hannah</name>
    <name type="common">King cobra</name>
    <name type="synonym">Naja hannah</name>
    <dbReference type="NCBI Taxonomy" id="8665"/>
    <lineage>
        <taxon>Eukaryota</taxon>
        <taxon>Metazoa</taxon>
        <taxon>Chordata</taxon>
        <taxon>Craniata</taxon>
        <taxon>Vertebrata</taxon>
        <taxon>Euteleostomi</taxon>
        <taxon>Lepidosauria</taxon>
        <taxon>Squamata</taxon>
        <taxon>Bifurcata</taxon>
        <taxon>Unidentata</taxon>
        <taxon>Episquamata</taxon>
        <taxon>Toxicofera</taxon>
        <taxon>Serpentes</taxon>
        <taxon>Colubroidea</taxon>
        <taxon>Elapidae</taxon>
        <taxon>Elapinae</taxon>
        <taxon>Ophiophagus</taxon>
    </lineage>
</organism>
<dbReference type="SUPFAM" id="SSF161070">
    <property type="entry name" value="SNF-like"/>
    <property type="match status" value="1"/>
</dbReference>
<reference evidence="7 8" key="1">
    <citation type="journal article" date="2013" name="Proc. Natl. Acad. Sci. U.S.A.">
        <title>The king cobra genome reveals dynamic gene evolution and adaptation in the snake venom system.</title>
        <authorList>
            <person name="Vonk F.J."/>
            <person name="Casewell N.R."/>
            <person name="Henkel C.V."/>
            <person name="Heimberg A.M."/>
            <person name="Jansen H.J."/>
            <person name="McCleary R.J."/>
            <person name="Kerkkamp H.M."/>
            <person name="Vos R.A."/>
            <person name="Guerreiro I."/>
            <person name="Calvete J.J."/>
            <person name="Wuster W."/>
            <person name="Woods A.E."/>
            <person name="Logan J.M."/>
            <person name="Harrison R.A."/>
            <person name="Castoe T.A."/>
            <person name="de Koning A.P."/>
            <person name="Pollock D.D."/>
            <person name="Yandell M."/>
            <person name="Calderon D."/>
            <person name="Renjifo C."/>
            <person name="Currier R.B."/>
            <person name="Salgado D."/>
            <person name="Pla D."/>
            <person name="Sanz L."/>
            <person name="Hyder A.S."/>
            <person name="Ribeiro J.M."/>
            <person name="Arntzen J.W."/>
            <person name="van den Thillart G.E."/>
            <person name="Boetzer M."/>
            <person name="Pirovano W."/>
            <person name="Dirks R.P."/>
            <person name="Spaink H.P."/>
            <person name="Duboule D."/>
            <person name="McGlinn E."/>
            <person name="Kini R.M."/>
            <person name="Richardson M.K."/>
        </authorList>
    </citation>
    <scope>NUCLEOTIDE SEQUENCE</scope>
    <source>
        <tissue evidence="7">Blood</tissue>
    </source>
</reference>
<keyword evidence="2" id="KW-0813">Transport</keyword>
<protein>
    <submittedName>
        <fullName evidence="7">Sodium-and chloride-dependent GABA transporter 2</fullName>
    </submittedName>
</protein>
<dbReference type="Pfam" id="PF00209">
    <property type="entry name" value="SNF"/>
    <property type="match status" value="1"/>
</dbReference>
<gene>
    <name evidence="7" type="primary">SLC6A13</name>
    <name evidence="7" type="ORF">L345_02208</name>
</gene>
<dbReference type="GO" id="GO:0042995">
    <property type="term" value="C:cell projection"/>
    <property type="evidence" value="ECO:0007669"/>
    <property type="project" value="TreeGrafter"/>
</dbReference>
<keyword evidence="5 6" id="KW-0472">Membrane</keyword>
<feature type="transmembrane region" description="Helical" evidence="6">
    <location>
        <begin position="62"/>
        <end position="84"/>
    </location>
</feature>
<dbReference type="InterPro" id="IPR000175">
    <property type="entry name" value="Na/ntran_symport"/>
</dbReference>
<dbReference type="Proteomes" id="UP000018936">
    <property type="component" value="Unassembled WGS sequence"/>
</dbReference>
<name>V8PBT2_OPHHA</name>
<evidence type="ECO:0000256" key="4">
    <source>
        <dbReference type="ARBA" id="ARBA00022989"/>
    </source>
</evidence>
<accession>V8PBT2</accession>
<feature type="non-terminal residue" evidence="7">
    <location>
        <position position="1"/>
    </location>
</feature>